<dbReference type="EMBL" id="CAXJRC010000003">
    <property type="protein sequence ID" value="CAL2105007.1"/>
    <property type="molecule type" value="Genomic_DNA"/>
</dbReference>
<dbReference type="PANTHER" id="PTHR43280">
    <property type="entry name" value="ARAC-FAMILY TRANSCRIPTIONAL REGULATOR"/>
    <property type="match status" value="1"/>
</dbReference>
<dbReference type="Pfam" id="PF12833">
    <property type="entry name" value="HTH_18"/>
    <property type="match status" value="1"/>
</dbReference>
<dbReference type="PRINTS" id="PR00032">
    <property type="entry name" value="HTHARAC"/>
</dbReference>
<keyword evidence="1" id="KW-0805">Transcription regulation</keyword>
<feature type="transmembrane region" description="Helical" evidence="4">
    <location>
        <begin position="212"/>
        <end position="235"/>
    </location>
</feature>
<evidence type="ECO:0000256" key="4">
    <source>
        <dbReference type="SAM" id="Phobius"/>
    </source>
</evidence>
<evidence type="ECO:0000313" key="6">
    <source>
        <dbReference type="EMBL" id="CAL2105007.1"/>
    </source>
</evidence>
<dbReference type="PROSITE" id="PS01124">
    <property type="entry name" value="HTH_ARAC_FAMILY_2"/>
    <property type="match status" value="1"/>
</dbReference>
<dbReference type="Gene3D" id="1.10.10.60">
    <property type="entry name" value="Homeodomain-like"/>
    <property type="match status" value="2"/>
</dbReference>
<feature type="transmembrane region" description="Helical" evidence="4">
    <location>
        <begin position="100"/>
        <end position="121"/>
    </location>
</feature>
<sequence>MQLLVDLFNIFLIVSAIHGFIFSAIMRKSKNGKTSSVLYLTLMTLAISFNNLQSWLLTKKEVFNFSFLDYIQIPWHFLIAPFFFMFVVHYLGVEKRFFNLLKVILPIFFCSIIIQGIYLWYAKETYATEHYSYLYEQYTSIEEAFSFIISFAIYLYSFHIIRNNKDWFHDLLSYDNLKWLRNFLIFAAFIYVLWGFALIIEFYLHFKNFIVFYYPLRIATTVLIYWLGYQTLIFLRQIEERKSIRELSFPETNINTDAHKKFIKIEKYISKNRRFLDNQLSLEILANELQMSSSQLSRIINEETGNNFSFLMNSYRVEFSKQLLTNTTYESYTITSIALEAGFSSKSTFYNVFKKHTGLTPTQFKNNTN</sequence>
<feature type="transmembrane region" description="Helical" evidence="4">
    <location>
        <begin position="37"/>
        <end position="55"/>
    </location>
</feature>
<dbReference type="InterPro" id="IPR018060">
    <property type="entry name" value="HTH_AraC"/>
</dbReference>
<reference evidence="6 7" key="1">
    <citation type="submission" date="2024-05" db="EMBL/GenBank/DDBJ databases">
        <authorList>
            <person name="Duchaud E."/>
        </authorList>
    </citation>
    <scope>NUCLEOTIDE SEQUENCE [LARGE SCALE GENOMIC DNA]</scope>
    <source>
        <strain evidence="6">Ena-SAMPLE-TAB-13-05-2024-13:56:06:370-140305</strain>
    </source>
</reference>
<comment type="caution">
    <text evidence="6">The sequence shown here is derived from an EMBL/GenBank/DDBJ whole genome shotgun (WGS) entry which is preliminary data.</text>
</comment>
<keyword evidence="7" id="KW-1185">Reference proteome</keyword>
<dbReference type="PANTHER" id="PTHR43280:SF2">
    <property type="entry name" value="HTH-TYPE TRANSCRIPTIONAL REGULATOR EXSA"/>
    <property type="match status" value="1"/>
</dbReference>
<keyword evidence="2" id="KW-0238">DNA-binding</keyword>
<organism evidence="6 7">
    <name type="scientific">Tenacibaculum vairaonense</name>
    <dbReference type="NCBI Taxonomy" id="3137860"/>
    <lineage>
        <taxon>Bacteria</taxon>
        <taxon>Pseudomonadati</taxon>
        <taxon>Bacteroidota</taxon>
        <taxon>Flavobacteriia</taxon>
        <taxon>Flavobacteriales</taxon>
        <taxon>Flavobacteriaceae</taxon>
        <taxon>Tenacibaculum</taxon>
    </lineage>
</organism>
<feature type="transmembrane region" description="Helical" evidence="4">
    <location>
        <begin position="6"/>
        <end position="25"/>
    </location>
</feature>
<feature type="transmembrane region" description="Helical" evidence="4">
    <location>
        <begin position="141"/>
        <end position="161"/>
    </location>
</feature>
<evidence type="ECO:0000256" key="1">
    <source>
        <dbReference type="ARBA" id="ARBA00023015"/>
    </source>
</evidence>
<dbReference type="InterPro" id="IPR018062">
    <property type="entry name" value="HTH_AraC-typ_CS"/>
</dbReference>
<evidence type="ECO:0000313" key="7">
    <source>
        <dbReference type="Proteomes" id="UP001497602"/>
    </source>
</evidence>
<proteinExistence type="predicted"/>
<evidence type="ECO:0000256" key="3">
    <source>
        <dbReference type="ARBA" id="ARBA00023163"/>
    </source>
</evidence>
<dbReference type="RefSeq" id="WP_348736766.1">
    <property type="nucleotide sequence ID" value="NZ_CAXJRC010000003.1"/>
</dbReference>
<dbReference type="Proteomes" id="UP001497602">
    <property type="component" value="Unassembled WGS sequence"/>
</dbReference>
<keyword evidence="4" id="KW-0812">Transmembrane</keyword>
<protein>
    <submittedName>
        <fullName evidence="6">AraC family transcriptional regulator</fullName>
    </submittedName>
</protein>
<evidence type="ECO:0000256" key="2">
    <source>
        <dbReference type="ARBA" id="ARBA00023125"/>
    </source>
</evidence>
<keyword evidence="3" id="KW-0804">Transcription</keyword>
<keyword evidence="4" id="KW-0472">Membrane</keyword>
<evidence type="ECO:0000259" key="5">
    <source>
        <dbReference type="PROSITE" id="PS01124"/>
    </source>
</evidence>
<feature type="domain" description="HTH araC/xylS-type" evidence="5">
    <location>
        <begin position="263"/>
        <end position="367"/>
    </location>
</feature>
<name>A0ABM9PHC3_9FLAO</name>
<feature type="transmembrane region" description="Helical" evidence="4">
    <location>
        <begin position="182"/>
        <end position="206"/>
    </location>
</feature>
<dbReference type="InterPro" id="IPR020449">
    <property type="entry name" value="Tscrpt_reg_AraC-type_HTH"/>
</dbReference>
<feature type="transmembrane region" description="Helical" evidence="4">
    <location>
        <begin position="75"/>
        <end position="93"/>
    </location>
</feature>
<accession>A0ABM9PHC3</accession>
<dbReference type="InterPro" id="IPR009057">
    <property type="entry name" value="Homeodomain-like_sf"/>
</dbReference>
<dbReference type="SUPFAM" id="SSF46689">
    <property type="entry name" value="Homeodomain-like"/>
    <property type="match status" value="1"/>
</dbReference>
<dbReference type="PROSITE" id="PS00041">
    <property type="entry name" value="HTH_ARAC_FAMILY_1"/>
    <property type="match status" value="1"/>
</dbReference>
<gene>
    <name evidence="6" type="ORF">T190115A13A_120002</name>
</gene>
<dbReference type="SMART" id="SM00342">
    <property type="entry name" value="HTH_ARAC"/>
    <property type="match status" value="1"/>
</dbReference>
<keyword evidence="4" id="KW-1133">Transmembrane helix</keyword>